<dbReference type="InterPro" id="IPR010997">
    <property type="entry name" value="HRDC-like_sf"/>
</dbReference>
<dbReference type="PANTHER" id="PTHR21297">
    <property type="entry name" value="DNA-DIRECTED RNA POLYMERASE II"/>
    <property type="match status" value="1"/>
</dbReference>
<comment type="similarity">
    <text evidence="3">Belongs to the eukaryotic RPB4 RNA polymerase subunit family.</text>
</comment>
<proteinExistence type="inferred from homology"/>
<dbReference type="Gene3D" id="1.20.1250.40">
    <property type="match status" value="1"/>
</dbReference>
<dbReference type="AlphaFoldDB" id="A0A1I8AIH0"/>
<evidence type="ECO:0000256" key="2">
    <source>
        <dbReference type="ARBA" id="ARBA00023242"/>
    </source>
</evidence>
<evidence type="ECO:0000256" key="3">
    <source>
        <dbReference type="ARBA" id="ARBA00025724"/>
    </source>
</evidence>
<keyword evidence="5" id="KW-1185">Reference proteome</keyword>
<dbReference type="InterPro" id="IPR006590">
    <property type="entry name" value="RNA_pol_Rpb4/RPC9_core"/>
</dbReference>
<dbReference type="FunFam" id="1.20.1250.40:FF:000010">
    <property type="entry name" value="RNA Polymerase II (B) subunit"/>
    <property type="match status" value="1"/>
</dbReference>
<protein>
    <submittedName>
        <fullName evidence="6">RPOL4c domain-containing protein</fullName>
    </submittedName>
</protein>
<organism evidence="5 6">
    <name type="scientific">Steinernema glaseri</name>
    <dbReference type="NCBI Taxonomy" id="37863"/>
    <lineage>
        <taxon>Eukaryota</taxon>
        <taxon>Metazoa</taxon>
        <taxon>Ecdysozoa</taxon>
        <taxon>Nematoda</taxon>
        <taxon>Chromadorea</taxon>
        <taxon>Rhabditida</taxon>
        <taxon>Tylenchina</taxon>
        <taxon>Panagrolaimomorpha</taxon>
        <taxon>Strongyloidoidea</taxon>
        <taxon>Steinernematidae</taxon>
        <taxon>Steinernema</taxon>
    </lineage>
</organism>
<sequence length="146" mass="16714">MASVFGPGGHIEENVDEDAATLQFPESFNRRDCDALMISEVLLLLEHRLQQSEAKEEVEEMSVGFMKMLGYTRRFSKFNNRETTRAVRAMFANKPLLHKFELTQITNLCPETAEEAKSLIPSLEDKIADKELDELLQELATMKTFQ</sequence>
<dbReference type="InterPro" id="IPR045222">
    <property type="entry name" value="Rpb4-like"/>
</dbReference>
<dbReference type="WBParaSite" id="L893_g6124.t1">
    <property type="protein sequence ID" value="L893_g6124.t1"/>
    <property type="gene ID" value="L893_g6124"/>
</dbReference>
<evidence type="ECO:0000256" key="1">
    <source>
        <dbReference type="ARBA" id="ARBA00004123"/>
    </source>
</evidence>
<dbReference type="Proteomes" id="UP000095287">
    <property type="component" value="Unplaced"/>
</dbReference>
<dbReference type="GO" id="GO:0030880">
    <property type="term" value="C:RNA polymerase complex"/>
    <property type="evidence" value="ECO:0007669"/>
    <property type="project" value="InterPro"/>
</dbReference>
<name>A0A1I8AIH0_9BILA</name>
<keyword evidence="2" id="KW-0539">Nucleus</keyword>
<comment type="subcellular location">
    <subcellularLocation>
        <location evidence="1">Nucleus</location>
    </subcellularLocation>
</comment>
<dbReference type="SUPFAM" id="SSF47819">
    <property type="entry name" value="HRDC-like"/>
    <property type="match status" value="1"/>
</dbReference>
<dbReference type="InterPro" id="IPR038324">
    <property type="entry name" value="Rpb4/RPC9_sf"/>
</dbReference>
<accession>A0A1I8AIH0</accession>
<feature type="domain" description="RNA polymerase Rpb4/RPC9 core" evidence="4">
    <location>
        <begin position="26"/>
        <end position="146"/>
    </location>
</feature>
<dbReference type="GO" id="GO:0005634">
    <property type="term" value="C:nucleus"/>
    <property type="evidence" value="ECO:0007669"/>
    <property type="project" value="UniProtKB-SubCell"/>
</dbReference>
<dbReference type="SMART" id="SM00657">
    <property type="entry name" value="RPOL4c"/>
    <property type="match status" value="1"/>
</dbReference>
<evidence type="ECO:0000313" key="5">
    <source>
        <dbReference type="Proteomes" id="UP000095287"/>
    </source>
</evidence>
<dbReference type="InterPro" id="IPR005574">
    <property type="entry name" value="Rpb4/RPC9"/>
</dbReference>
<dbReference type="GO" id="GO:0000166">
    <property type="term" value="F:nucleotide binding"/>
    <property type="evidence" value="ECO:0007669"/>
    <property type="project" value="InterPro"/>
</dbReference>
<reference evidence="6" key="1">
    <citation type="submission" date="2016-11" db="UniProtKB">
        <authorList>
            <consortium name="WormBaseParasite"/>
        </authorList>
    </citation>
    <scope>IDENTIFICATION</scope>
</reference>
<dbReference type="GO" id="GO:0006352">
    <property type="term" value="P:DNA-templated transcription initiation"/>
    <property type="evidence" value="ECO:0007669"/>
    <property type="project" value="InterPro"/>
</dbReference>
<dbReference type="Pfam" id="PF03874">
    <property type="entry name" value="RNA_pol_Rpb4"/>
    <property type="match status" value="1"/>
</dbReference>
<evidence type="ECO:0000259" key="4">
    <source>
        <dbReference type="SMART" id="SM00657"/>
    </source>
</evidence>
<evidence type="ECO:0000313" key="6">
    <source>
        <dbReference type="WBParaSite" id="L893_g6124.t1"/>
    </source>
</evidence>